<reference evidence="2" key="1">
    <citation type="submission" date="2016-10" db="EMBL/GenBank/DDBJ databases">
        <authorList>
            <person name="de Groot N.N."/>
        </authorList>
    </citation>
    <scope>NUCLEOTIDE SEQUENCE</scope>
</reference>
<keyword evidence="1" id="KW-0175">Coiled coil</keyword>
<evidence type="ECO:0000313" key="2">
    <source>
        <dbReference type="EMBL" id="SFV60248.1"/>
    </source>
</evidence>
<organism evidence="2">
    <name type="scientific">hydrothermal vent metagenome</name>
    <dbReference type="NCBI Taxonomy" id="652676"/>
    <lineage>
        <taxon>unclassified sequences</taxon>
        <taxon>metagenomes</taxon>
        <taxon>ecological metagenomes</taxon>
    </lineage>
</organism>
<feature type="coiled-coil region" evidence="1">
    <location>
        <begin position="18"/>
        <end position="122"/>
    </location>
</feature>
<protein>
    <submittedName>
        <fullName evidence="2">Uncharacterized protein</fullName>
    </submittedName>
</protein>
<evidence type="ECO:0000256" key="1">
    <source>
        <dbReference type="SAM" id="Coils"/>
    </source>
</evidence>
<name>A0A1W1C334_9ZZZZ</name>
<dbReference type="SUPFAM" id="SSF58113">
    <property type="entry name" value="Apolipoprotein A-I"/>
    <property type="match status" value="1"/>
</dbReference>
<sequence length="161" mass="18999">MTNQDMEQIRELLIGEFSKETKDRLDRLEAHIEEIQDENLKNIKNLSKSLTNKLNQVHKMSQNSHQNLEDLINRKIKEQKQLTSEEFQDINNQLDIQKDFTNESLNILKKSIKSNIKTLREDIINRSVSKESLSTIFLDYSLRLKDSNVEDELINEIADER</sequence>
<proteinExistence type="predicted"/>
<gene>
    <name evidence="2" type="ORF">MNB_SV-9-807</name>
</gene>
<dbReference type="AlphaFoldDB" id="A0A1W1C334"/>
<dbReference type="EMBL" id="FPHG01000042">
    <property type="protein sequence ID" value="SFV60248.1"/>
    <property type="molecule type" value="Genomic_DNA"/>
</dbReference>
<accession>A0A1W1C334</accession>